<dbReference type="PROSITE" id="PS01124">
    <property type="entry name" value="HTH_ARAC_FAMILY_2"/>
    <property type="match status" value="1"/>
</dbReference>
<evidence type="ECO:0000256" key="4">
    <source>
        <dbReference type="ARBA" id="ARBA00023159"/>
    </source>
</evidence>
<keyword evidence="5" id="KW-0804">Transcription</keyword>
<evidence type="ECO:0000256" key="2">
    <source>
        <dbReference type="ARBA" id="ARBA00023015"/>
    </source>
</evidence>
<dbReference type="Proteomes" id="UP000307943">
    <property type="component" value="Unassembled WGS sequence"/>
</dbReference>
<keyword evidence="1" id="KW-0963">Cytoplasm</keyword>
<evidence type="ECO:0000313" key="8">
    <source>
        <dbReference type="Proteomes" id="UP000307943"/>
    </source>
</evidence>
<dbReference type="GO" id="GO:0043565">
    <property type="term" value="F:sequence-specific DNA binding"/>
    <property type="evidence" value="ECO:0007669"/>
    <property type="project" value="InterPro"/>
</dbReference>
<evidence type="ECO:0000256" key="1">
    <source>
        <dbReference type="ARBA" id="ARBA00022490"/>
    </source>
</evidence>
<evidence type="ECO:0000313" key="7">
    <source>
        <dbReference type="EMBL" id="TNJ67550.1"/>
    </source>
</evidence>
<dbReference type="Pfam" id="PF12833">
    <property type="entry name" value="HTH_18"/>
    <property type="match status" value="1"/>
</dbReference>
<dbReference type="Pfam" id="PF02311">
    <property type="entry name" value="AraC_binding"/>
    <property type="match status" value="1"/>
</dbReference>
<keyword evidence="2" id="KW-0805">Transcription regulation</keyword>
<reference evidence="7 8" key="1">
    <citation type="submission" date="2019-05" db="EMBL/GenBank/DDBJ databases">
        <title>We sequenced the genome of Paenibacillus hemerocallicola KCTC 33185 for further insight into its adaptation and study the phylogeny of Paenibacillus.</title>
        <authorList>
            <person name="Narsing Rao M.P."/>
        </authorList>
    </citation>
    <scope>NUCLEOTIDE SEQUENCE [LARGE SCALE GENOMIC DNA]</scope>
    <source>
        <strain evidence="7 8">KCTC 33185</strain>
    </source>
</reference>
<dbReference type="InterPro" id="IPR020449">
    <property type="entry name" value="Tscrpt_reg_AraC-type_HTH"/>
</dbReference>
<dbReference type="AlphaFoldDB" id="A0A5C4TGC0"/>
<name>A0A5C4TGC0_9BACL</name>
<sequence length="298" mass="34823">MLYPHAELERQSFHTRYLTPMADSLRLTSIGWEYVNSSAYKWDGLNRLSQDAGVFQFTLSGQGVIRYNNREYVVPKHCGFLCTIPGDHVYYFNEDDGDWEFMFISVQGEDAIRHWKSLIRLFGPVISFQDQPEPMYIVSRLYAHLYDNLDFDKYAVSVELYRFVMEMQRIAEGHDIVQLAETPEPIRRSIQLMRSQYALPLTLEELADCAGISRYHFCRTFHAKTGLQPMQYLRKIRIEKASALLSQTRKTVETVARETGFDNSNYFIRVFKLLVGMTPNEYRQSCSAESTHSLRIEK</sequence>
<dbReference type="InterPro" id="IPR003313">
    <property type="entry name" value="AraC-bd"/>
</dbReference>
<accession>A0A5C4TGC0</accession>
<keyword evidence="4" id="KW-0010">Activator</keyword>
<dbReference type="EMBL" id="VDCQ01000004">
    <property type="protein sequence ID" value="TNJ67550.1"/>
    <property type="molecule type" value="Genomic_DNA"/>
</dbReference>
<dbReference type="Gene3D" id="1.10.10.60">
    <property type="entry name" value="Homeodomain-like"/>
    <property type="match status" value="2"/>
</dbReference>
<dbReference type="RefSeq" id="WP_139600836.1">
    <property type="nucleotide sequence ID" value="NZ_VDCQ01000004.1"/>
</dbReference>
<dbReference type="PROSITE" id="PS00041">
    <property type="entry name" value="HTH_ARAC_FAMILY_1"/>
    <property type="match status" value="1"/>
</dbReference>
<evidence type="ECO:0000256" key="5">
    <source>
        <dbReference type="ARBA" id="ARBA00023163"/>
    </source>
</evidence>
<keyword evidence="8" id="KW-1185">Reference proteome</keyword>
<dbReference type="PANTHER" id="PTHR46796">
    <property type="entry name" value="HTH-TYPE TRANSCRIPTIONAL ACTIVATOR RHAS-RELATED"/>
    <property type="match status" value="1"/>
</dbReference>
<dbReference type="PANTHER" id="PTHR46796:SF13">
    <property type="entry name" value="HTH-TYPE TRANSCRIPTIONAL ACTIVATOR RHAS"/>
    <property type="match status" value="1"/>
</dbReference>
<dbReference type="InterPro" id="IPR037923">
    <property type="entry name" value="HTH-like"/>
</dbReference>
<comment type="caution">
    <text evidence="7">The sequence shown here is derived from an EMBL/GenBank/DDBJ whole genome shotgun (WGS) entry which is preliminary data.</text>
</comment>
<proteinExistence type="predicted"/>
<dbReference type="GO" id="GO:0003700">
    <property type="term" value="F:DNA-binding transcription factor activity"/>
    <property type="evidence" value="ECO:0007669"/>
    <property type="project" value="InterPro"/>
</dbReference>
<dbReference type="InterPro" id="IPR018060">
    <property type="entry name" value="HTH_AraC"/>
</dbReference>
<feature type="domain" description="HTH araC/xylS-type" evidence="6">
    <location>
        <begin position="187"/>
        <end position="285"/>
    </location>
</feature>
<dbReference type="PRINTS" id="PR00032">
    <property type="entry name" value="HTHARAC"/>
</dbReference>
<dbReference type="SUPFAM" id="SSF46689">
    <property type="entry name" value="Homeodomain-like"/>
    <property type="match status" value="2"/>
</dbReference>
<dbReference type="SMART" id="SM00342">
    <property type="entry name" value="HTH_ARAC"/>
    <property type="match status" value="1"/>
</dbReference>
<dbReference type="InterPro" id="IPR009057">
    <property type="entry name" value="Homeodomain-like_sf"/>
</dbReference>
<dbReference type="SUPFAM" id="SSF51215">
    <property type="entry name" value="Regulatory protein AraC"/>
    <property type="match status" value="1"/>
</dbReference>
<evidence type="ECO:0000256" key="3">
    <source>
        <dbReference type="ARBA" id="ARBA00023125"/>
    </source>
</evidence>
<gene>
    <name evidence="7" type="ORF">FE784_03990</name>
</gene>
<dbReference type="OrthoDB" id="2237754at2"/>
<keyword evidence="3" id="KW-0238">DNA-binding</keyword>
<dbReference type="InterPro" id="IPR018062">
    <property type="entry name" value="HTH_AraC-typ_CS"/>
</dbReference>
<organism evidence="7 8">
    <name type="scientific">Paenibacillus hemerocallicola</name>
    <dbReference type="NCBI Taxonomy" id="1172614"/>
    <lineage>
        <taxon>Bacteria</taxon>
        <taxon>Bacillati</taxon>
        <taxon>Bacillota</taxon>
        <taxon>Bacilli</taxon>
        <taxon>Bacillales</taxon>
        <taxon>Paenibacillaceae</taxon>
        <taxon>Paenibacillus</taxon>
    </lineage>
</organism>
<dbReference type="InterPro" id="IPR050204">
    <property type="entry name" value="AraC_XylS_family_regulators"/>
</dbReference>
<evidence type="ECO:0000259" key="6">
    <source>
        <dbReference type="PROSITE" id="PS01124"/>
    </source>
</evidence>
<protein>
    <submittedName>
        <fullName evidence="7">AraC family transcriptional regulator</fullName>
    </submittedName>
</protein>